<gene>
    <name evidence="3" type="ORF">ACFO6W_00315</name>
</gene>
<accession>A0ABV9KPZ6</accession>
<dbReference type="Proteomes" id="UP001596023">
    <property type="component" value="Unassembled WGS sequence"/>
</dbReference>
<reference evidence="4" key="1">
    <citation type="journal article" date="2019" name="Int. J. Syst. Evol. Microbiol.">
        <title>The Global Catalogue of Microorganisms (GCM) 10K type strain sequencing project: providing services to taxonomists for standard genome sequencing and annotation.</title>
        <authorList>
            <consortium name="The Broad Institute Genomics Platform"/>
            <consortium name="The Broad Institute Genome Sequencing Center for Infectious Disease"/>
            <person name="Wu L."/>
            <person name="Ma J."/>
        </authorList>
    </citation>
    <scope>NUCLEOTIDE SEQUENCE [LARGE SCALE GENOMIC DNA]</scope>
    <source>
        <strain evidence="4">CCUG 66188</strain>
    </source>
</reference>
<keyword evidence="1" id="KW-0732">Signal</keyword>
<proteinExistence type="predicted"/>
<evidence type="ECO:0000313" key="4">
    <source>
        <dbReference type="Proteomes" id="UP001596023"/>
    </source>
</evidence>
<feature type="domain" description="Ig-like" evidence="2">
    <location>
        <begin position="670"/>
        <end position="761"/>
    </location>
</feature>
<dbReference type="SUPFAM" id="SSF48726">
    <property type="entry name" value="Immunoglobulin"/>
    <property type="match status" value="1"/>
</dbReference>
<protein>
    <recommendedName>
        <fullName evidence="2">Ig-like domain-containing protein</fullName>
    </recommendedName>
</protein>
<dbReference type="Gene3D" id="2.60.40.10">
    <property type="entry name" value="Immunoglobulins"/>
    <property type="match status" value="1"/>
</dbReference>
<dbReference type="PROSITE" id="PS50835">
    <property type="entry name" value="IG_LIKE"/>
    <property type="match status" value="1"/>
</dbReference>
<dbReference type="EMBL" id="JBHSGN010000002">
    <property type="protein sequence ID" value="MFC4672127.1"/>
    <property type="molecule type" value="Genomic_DNA"/>
</dbReference>
<comment type="caution">
    <text evidence="3">The sequence shown here is derived from an EMBL/GenBank/DDBJ whole genome shotgun (WGS) entry which is preliminary data.</text>
</comment>
<organism evidence="3 4">
    <name type="scientific">Dysgonomonas termitidis</name>
    <dbReference type="NCBI Taxonomy" id="1516126"/>
    <lineage>
        <taxon>Bacteria</taxon>
        <taxon>Pseudomonadati</taxon>
        <taxon>Bacteroidota</taxon>
        <taxon>Bacteroidia</taxon>
        <taxon>Bacteroidales</taxon>
        <taxon>Dysgonomonadaceae</taxon>
        <taxon>Dysgonomonas</taxon>
    </lineage>
</organism>
<dbReference type="RefSeq" id="WP_379993310.1">
    <property type="nucleotide sequence ID" value="NZ_JBHSGN010000002.1"/>
</dbReference>
<evidence type="ECO:0000259" key="2">
    <source>
        <dbReference type="PROSITE" id="PS50835"/>
    </source>
</evidence>
<keyword evidence="4" id="KW-1185">Reference proteome</keyword>
<evidence type="ECO:0000313" key="3">
    <source>
        <dbReference type="EMBL" id="MFC4672127.1"/>
    </source>
</evidence>
<feature type="chain" id="PRO_5045653004" description="Ig-like domain-containing protein" evidence="1">
    <location>
        <begin position="29"/>
        <end position="1100"/>
    </location>
</feature>
<sequence>MKPKKMKTLMPACLLAALFALLSMPSYAQVTIGDGVPPQNFSVLEISTAGTKGGLRLPHLTTAERNAWRDYFLGTATTNPANPTGSSNVTADESLNAPGLAIFNTDTKCYEYWNASRWVSLCEGNSLMVISPDPCQNVAADGTGCDDEFTVTDPDCLNGPFTIIIVAGQDYATLTDVNEADGIFRIAFQPNNSISQRSVVVRVTSSCTGLYKDFLFLQDGHACDTTLGTAPEITSVPPGKNIAFCTGGAVYLSIDETQITAPGTLADVIWTRNNIEVARSVNNLVVTQEGKYDVWMGYIGCNLRANNAVTVTKSGTGAPQPVSIVVNGNNGMVCGPAGTTKLVALNPNSGGTVLWFKNGILQDGTNGTDNITGTEVTVGIGNWFAVVQDATCYSRPSETVAVIENPNSGGSLTEPVIDKGGTFCAGSSILLSVSGGSYNAAYTYTWYENNTQIGMGSSVMYTVPSGVTSVVIRCRATQPGSCAQEALAVETITIGTIPARPVITGNTVLCSGTATLNVIPSGSGSFTYAWYKDNALIGTTQTITVTSGGDYYATVTDGCTSPMAHRNLPYLTSATPTVTLDRSNVNPNLNDIVTYAASIDFTPATGYNWIITNATLQSGGGNTPNAVVMFDNTGAAEVRVEVTNACGTGVNSHEITDVQPFCATITNVFPNTLTEKSTVAGTGTTLGLVSATFSSGSPTPKYQWYSNSSNSNTGGTAISGANTGTYIASSTSPDTYYYYCVVSVDGCPGTMASGVYKVTVSENPATMDRGAGTLRGKTCFDINKSNWTTDCGPQSARETVATDFATLGPVTYTFTAAASGTKSNLRFVVVDTEGCVVSYSGGKTGTIANNEVINLTVNYKTTLSEVTDIIYGRTRDQAALVTIYAIYNDGTKDVSVPLLVKIQDCVCCGAFVASGQWKAFMCHNLGADEGLDAYTPAKGLNGDYYQWGRSTVVATVDTPAGAIAGWNTTYAPNGSWSDASKTANDPCPPNYRLPKNSEWTGVINTSLNPQTIPPGATWNTSETNFSSGRKFGPALYLPAAGYRNPSNGQLNDRGSNGSYWSSTELSSNIAYGMSLYSSGASTGYNGPNRTYGSSVRCIAE</sequence>
<dbReference type="InterPro" id="IPR007110">
    <property type="entry name" value="Ig-like_dom"/>
</dbReference>
<dbReference type="InterPro" id="IPR013783">
    <property type="entry name" value="Ig-like_fold"/>
</dbReference>
<dbReference type="InterPro" id="IPR036179">
    <property type="entry name" value="Ig-like_dom_sf"/>
</dbReference>
<evidence type="ECO:0000256" key="1">
    <source>
        <dbReference type="SAM" id="SignalP"/>
    </source>
</evidence>
<name>A0ABV9KPZ6_9BACT</name>
<feature type="signal peptide" evidence="1">
    <location>
        <begin position="1"/>
        <end position="28"/>
    </location>
</feature>